<gene>
    <name evidence="6" type="ordered locus">MTES_2611</name>
</gene>
<dbReference type="AlphaFoldDB" id="E8N7V5"/>
<dbReference type="PANTHER" id="PTHR13847">
    <property type="entry name" value="SARCOSINE DEHYDROGENASE-RELATED"/>
    <property type="match status" value="1"/>
</dbReference>
<dbReference type="Gene3D" id="3.50.50.60">
    <property type="entry name" value="FAD/NAD(P)-binding domain"/>
    <property type="match status" value="1"/>
</dbReference>
<comment type="cofactor">
    <cofactor evidence="1">
        <name>FAD</name>
        <dbReference type="ChEBI" id="CHEBI:57692"/>
    </cofactor>
</comment>
<dbReference type="eggNOG" id="COG0665">
    <property type="taxonomic scope" value="Bacteria"/>
</dbReference>
<reference key="2">
    <citation type="submission" date="2011-02" db="EMBL/GenBank/DDBJ databases">
        <title>Genome sequence of Microbacterium testaceum StLB037.</title>
        <authorList>
            <person name="Morohoshi T."/>
            <person name="Wang W.Z."/>
            <person name="Someya N."/>
            <person name="Ikeda T."/>
        </authorList>
    </citation>
    <scope>NUCLEOTIDE SEQUENCE</scope>
    <source>
        <strain>StLB037</strain>
    </source>
</reference>
<dbReference type="STRING" id="979556.MTES_2611"/>
<reference evidence="6 7" key="1">
    <citation type="journal article" date="2011" name="J. Bacteriol.">
        <title>Genome sequence of Microbacterium testaceum StLB037, an N-acylhomoserine lactone-degrading bacterium isolated from potato leaves.</title>
        <authorList>
            <person name="Morohoshi T."/>
            <person name="Wang W.-Z."/>
            <person name="Someya N."/>
            <person name="Ikeda T."/>
        </authorList>
    </citation>
    <scope>NUCLEOTIDE SEQUENCE [LARGE SCALE GENOMIC DNA]</scope>
    <source>
        <strain evidence="6 7">StLB037</strain>
    </source>
</reference>
<keyword evidence="4" id="KW-0560">Oxidoreductase</keyword>
<accession>E8N7V5</accession>
<sequence length="392" mass="41726">MAIGLFREVRRARLVGVNTPSSSPRVDLVVVGAGIVGLAHAWHAVRAGLSVVVLDRDDRPVGASVRNFGHICTTAQAGIALTYAEAARAAWLELAEDAGIGVRETGTVVIARTDAEMAVLDEFAALRAGDLDLLTAAGVGERTGWATPGAVGGAFLPGDLRVDAPTAIPALVAHLIDLGVDVRFGENVLEIADDGVRTAAGWFPTAAVAVCIGHDVDRFFPAIALEAEVRRCRLRMIEIDPPRGVRIDPAIFTGTSLLRYAGFAETAAADDVRAEVAAADPDLLTHVVNLMATQRPDGRVVIGDTHHYERTLDPFDDETLDELLLDRFRRLFGVDQLRVRRRWRGVYAASARSPYLLASPRPGLGVASVTSGIGMTTALGFALDALERHGIL</sequence>
<protein>
    <submittedName>
        <fullName evidence="6">Glycine/D-amino acid oxidase</fullName>
    </submittedName>
</protein>
<evidence type="ECO:0000256" key="4">
    <source>
        <dbReference type="ARBA" id="ARBA00023002"/>
    </source>
</evidence>
<dbReference type="GO" id="GO:0016491">
    <property type="term" value="F:oxidoreductase activity"/>
    <property type="evidence" value="ECO:0007669"/>
    <property type="project" value="UniProtKB-KW"/>
</dbReference>
<comment type="similarity">
    <text evidence="2">Belongs to the DadA oxidoreductase family.</text>
</comment>
<dbReference type="Pfam" id="PF01266">
    <property type="entry name" value="DAO"/>
    <property type="match status" value="1"/>
</dbReference>
<dbReference type="KEGG" id="mts:MTES_2611"/>
<dbReference type="Gene3D" id="3.30.9.10">
    <property type="entry name" value="D-Amino Acid Oxidase, subunit A, domain 2"/>
    <property type="match status" value="1"/>
</dbReference>
<dbReference type="InterPro" id="IPR036188">
    <property type="entry name" value="FAD/NAD-bd_sf"/>
</dbReference>
<dbReference type="GO" id="GO:0005737">
    <property type="term" value="C:cytoplasm"/>
    <property type="evidence" value="ECO:0007669"/>
    <property type="project" value="TreeGrafter"/>
</dbReference>
<dbReference type="InterPro" id="IPR017741">
    <property type="entry name" value="FAD-dependent_OxRdtase_HpnW"/>
</dbReference>
<evidence type="ECO:0000313" key="7">
    <source>
        <dbReference type="Proteomes" id="UP000008975"/>
    </source>
</evidence>
<dbReference type="InterPro" id="IPR006076">
    <property type="entry name" value="FAD-dep_OxRdtase"/>
</dbReference>
<dbReference type="PANTHER" id="PTHR13847:SF286">
    <property type="entry name" value="D-AMINO ACID DEHYDROGENASE"/>
    <property type="match status" value="1"/>
</dbReference>
<evidence type="ECO:0000256" key="3">
    <source>
        <dbReference type="ARBA" id="ARBA00022630"/>
    </source>
</evidence>
<name>E8N7V5_MICTS</name>
<dbReference type="HOGENOM" id="CLU_060691_2_1_11"/>
<dbReference type="Proteomes" id="UP000008975">
    <property type="component" value="Chromosome"/>
</dbReference>
<dbReference type="SUPFAM" id="SSF51905">
    <property type="entry name" value="FAD/NAD(P)-binding domain"/>
    <property type="match status" value="1"/>
</dbReference>
<evidence type="ECO:0000256" key="2">
    <source>
        <dbReference type="ARBA" id="ARBA00009410"/>
    </source>
</evidence>
<keyword evidence="3" id="KW-0285">Flavoprotein</keyword>
<feature type="domain" description="FAD dependent oxidoreductase" evidence="5">
    <location>
        <begin position="27"/>
        <end position="382"/>
    </location>
</feature>
<evidence type="ECO:0000313" key="6">
    <source>
        <dbReference type="EMBL" id="BAJ75575.1"/>
    </source>
</evidence>
<evidence type="ECO:0000259" key="5">
    <source>
        <dbReference type="Pfam" id="PF01266"/>
    </source>
</evidence>
<evidence type="ECO:0000256" key="1">
    <source>
        <dbReference type="ARBA" id="ARBA00001974"/>
    </source>
</evidence>
<organism evidence="6 7">
    <name type="scientific">Microbacterium testaceum (strain StLB037)</name>
    <dbReference type="NCBI Taxonomy" id="979556"/>
    <lineage>
        <taxon>Bacteria</taxon>
        <taxon>Bacillati</taxon>
        <taxon>Actinomycetota</taxon>
        <taxon>Actinomycetes</taxon>
        <taxon>Micrococcales</taxon>
        <taxon>Microbacteriaceae</taxon>
        <taxon>Microbacterium</taxon>
    </lineage>
</organism>
<dbReference type="NCBIfam" id="TIGR03364">
    <property type="entry name" value="HpnW_proposed"/>
    <property type="match status" value="1"/>
</dbReference>
<dbReference type="EMBL" id="AP012052">
    <property type="protein sequence ID" value="BAJ75575.1"/>
    <property type="molecule type" value="Genomic_DNA"/>
</dbReference>
<proteinExistence type="inferred from homology"/>